<accession>A0AAD7G1Y7</accession>
<evidence type="ECO:0000313" key="3">
    <source>
        <dbReference type="EMBL" id="KAJ7659476.1"/>
    </source>
</evidence>
<comment type="caution">
    <text evidence="3">The sequence shown here is derived from an EMBL/GenBank/DDBJ whole genome shotgun (WGS) entry which is preliminary data.</text>
</comment>
<feature type="compositionally biased region" description="Acidic residues" evidence="1">
    <location>
        <begin position="213"/>
        <end position="242"/>
    </location>
</feature>
<dbReference type="PROSITE" id="PS50812">
    <property type="entry name" value="PWWP"/>
    <property type="match status" value="1"/>
</dbReference>
<feature type="compositionally biased region" description="Acidic residues" evidence="1">
    <location>
        <begin position="143"/>
        <end position="170"/>
    </location>
</feature>
<organism evidence="3 4">
    <name type="scientific">Mycena rosella</name>
    <name type="common">Pink bonnet</name>
    <name type="synonym">Agaricus rosellus</name>
    <dbReference type="NCBI Taxonomy" id="1033263"/>
    <lineage>
        <taxon>Eukaryota</taxon>
        <taxon>Fungi</taxon>
        <taxon>Dikarya</taxon>
        <taxon>Basidiomycota</taxon>
        <taxon>Agaricomycotina</taxon>
        <taxon>Agaricomycetes</taxon>
        <taxon>Agaricomycetidae</taxon>
        <taxon>Agaricales</taxon>
        <taxon>Marasmiineae</taxon>
        <taxon>Mycenaceae</taxon>
        <taxon>Mycena</taxon>
    </lineage>
</organism>
<sequence length="397" mass="42474">MSAKKSSSSAAKKAEMESFETRDVVLGKIRGFPPWPGMVVDPDGVPKTVSKERPANKKSVVYAVRFFPAGDYAWLGPKELTRLTPGAISAFVGDAGTARKGGELMEGYRKALDPAAWEKEHAANSVPAPKKRKSKSKAKKEEDGEEDELVEEAPADEDNEEAEAEADEDEKPGKKRKRASPAPAKAKAKAKPKAAAKGGKKGGKAKKSKAAVESEDEAGEGGDAEAEAEAEAEGEEGAEEGEERASKKVKTGDASAKLESDPEALKVREWRHKLQKTFLSSNKSLPKEDEMPAVNTLFTTVEGYQNMNIDYLTFSKIGKVMRHIHLLEPGKVPRDDEYNFRDRAKALVDKWHNILNANKTGAAAAAGVAEGAVTGDGAAGEGEGDLTVLDVAMEEAA</sequence>
<name>A0AAD7G1Y7_MYCRO</name>
<dbReference type="EMBL" id="JARKIE010000269">
    <property type="protein sequence ID" value="KAJ7659476.1"/>
    <property type="molecule type" value="Genomic_DNA"/>
</dbReference>
<keyword evidence="4" id="KW-1185">Reference proteome</keyword>
<dbReference type="Pfam" id="PF00855">
    <property type="entry name" value="PWWP"/>
    <property type="match status" value="1"/>
</dbReference>
<feature type="compositionally biased region" description="Basic residues" evidence="1">
    <location>
        <begin position="129"/>
        <end position="138"/>
    </location>
</feature>
<feature type="region of interest" description="Disordered" evidence="1">
    <location>
        <begin position="119"/>
        <end position="261"/>
    </location>
</feature>
<evidence type="ECO:0000256" key="1">
    <source>
        <dbReference type="SAM" id="MobiDB-lite"/>
    </source>
</evidence>
<feature type="domain" description="PWWP" evidence="2">
    <location>
        <begin position="21"/>
        <end position="86"/>
    </location>
</feature>
<feature type="compositionally biased region" description="Basic residues" evidence="1">
    <location>
        <begin position="186"/>
        <end position="209"/>
    </location>
</feature>
<gene>
    <name evidence="3" type="ORF">B0H17DRAFT_1096092</name>
</gene>
<dbReference type="SUPFAM" id="SSF63748">
    <property type="entry name" value="Tudor/PWWP/MBT"/>
    <property type="match status" value="1"/>
</dbReference>
<dbReference type="InterPro" id="IPR000313">
    <property type="entry name" value="PWWP_dom"/>
</dbReference>
<dbReference type="SMART" id="SM00293">
    <property type="entry name" value="PWWP"/>
    <property type="match status" value="1"/>
</dbReference>
<evidence type="ECO:0000313" key="4">
    <source>
        <dbReference type="Proteomes" id="UP001221757"/>
    </source>
</evidence>
<reference evidence="3" key="1">
    <citation type="submission" date="2023-03" db="EMBL/GenBank/DDBJ databases">
        <title>Massive genome expansion in bonnet fungi (Mycena s.s.) driven by repeated elements and novel gene families across ecological guilds.</title>
        <authorList>
            <consortium name="Lawrence Berkeley National Laboratory"/>
            <person name="Harder C.B."/>
            <person name="Miyauchi S."/>
            <person name="Viragh M."/>
            <person name="Kuo A."/>
            <person name="Thoen E."/>
            <person name="Andreopoulos B."/>
            <person name="Lu D."/>
            <person name="Skrede I."/>
            <person name="Drula E."/>
            <person name="Henrissat B."/>
            <person name="Morin E."/>
            <person name="Kohler A."/>
            <person name="Barry K."/>
            <person name="LaButti K."/>
            <person name="Morin E."/>
            <person name="Salamov A."/>
            <person name="Lipzen A."/>
            <person name="Mereny Z."/>
            <person name="Hegedus B."/>
            <person name="Baldrian P."/>
            <person name="Stursova M."/>
            <person name="Weitz H."/>
            <person name="Taylor A."/>
            <person name="Grigoriev I.V."/>
            <person name="Nagy L.G."/>
            <person name="Martin F."/>
            <person name="Kauserud H."/>
        </authorList>
    </citation>
    <scope>NUCLEOTIDE SEQUENCE</scope>
    <source>
        <strain evidence="3">CBHHK067</strain>
    </source>
</reference>
<dbReference type="AlphaFoldDB" id="A0AAD7G1Y7"/>
<proteinExistence type="predicted"/>
<dbReference type="Proteomes" id="UP001221757">
    <property type="component" value="Unassembled WGS sequence"/>
</dbReference>
<evidence type="ECO:0000259" key="2">
    <source>
        <dbReference type="PROSITE" id="PS50812"/>
    </source>
</evidence>
<protein>
    <recommendedName>
        <fullName evidence="2">PWWP domain-containing protein</fullName>
    </recommendedName>
</protein>
<dbReference type="Gene3D" id="2.30.30.140">
    <property type="match status" value="1"/>
</dbReference>